<feature type="domain" description="Acyl-CoA dehydrogenase/oxidase C-terminal" evidence="6">
    <location>
        <begin position="229"/>
        <end position="375"/>
    </location>
</feature>
<name>A0ABX5KKN4_9BURK</name>
<dbReference type="InterPro" id="IPR036250">
    <property type="entry name" value="AcylCo_DH-like_C"/>
</dbReference>
<dbReference type="Gene3D" id="1.10.540.10">
    <property type="entry name" value="Acyl-CoA dehydrogenase/oxidase, N-terminal domain"/>
    <property type="match status" value="1"/>
</dbReference>
<comment type="cofactor">
    <cofactor evidence="1">
        <name>FAD</name>
        <dbReference type="ChEBI" id="CHEBI:57692"/>
    </cofactor>
</comment>
<dbReference type="InterPro" id="IPR009100">
    <property type="entry name" value="AcylCoA_DH/oxidase_NM_dom_sf"/>
</dbReference>
<dbReference type="InterPro" id="IPR046373">
    <property type="entry name" value="Acyl-CoA_Oxase/DH_mid-dom_sf"/>
</dbReference>
<dbReference type="PANTHER" id="PTHR43884:SF20">
    <property type="entry name" value="ACYL-COA DEHYDROGENASE FADE28"/>
    <property type="match status" value="1"/>
</dbReference>
<comment type="caution">
    <text evidence="9">The sequence shown here is derived from an EMBL/GenBank/DDBJ whole genome shotgun (WGS) entry which is preliminary data.</text>
</comment>
<dbReference type="SUPFAM" id="SSF47203">
    <property type="entry name" value="Acyl-CoA dehydrogenase C-terminal domain-like"/>
    <property type="match status" value="1"/>
</dbReference>
<dbReference type="Pfam" id="PF02770">
    <property type="entry name" value="Acyl-CoA_dh_M"/>
    <property type="match status" value="1"/>
</dbReference>
<evidence type="ECO:0000259" key="7">
    <source>
        <dbReference type="Pfam" id="PF02770"/>
    </source>
</evidence>
<dbReference type="InterPro" id="IPR006091">
    <property type="entry name" value="Acyl-CoA_Oxase/DH_mid-dom"/>
</dbReference>
<keyword evidence="3" id="KW-0285">Flavoprotein</keyword>
<comment type="similarity">
    <text evidence="2">Belongs to the acyl-CoA dehydrogenase family.</text>
</comment>
<evidence type="ECO:0000256" key="2">
    <source>
        <dbReference type="ARBA" id="ARBA00009347"/>
    </source>
</evidence>
<reference evidence="9 10" key="1">
    <citation type="submission" date="2018-05" db="EMBL/GenBank/DDBJ databases">
        <title>Genomic Encyclopedia of Type Strains, Phase IV (KMG-V): Genome sequencing to study the core and pangenomes of soil and plant-associated prokaryotes.</title>
        <authorList>
            <person name="Whitman W."/>
        </authorList>
    </citation>
    <scope>NUCLEOTIDE SEQUENCE [LARGE SCALE GENOMIC DNA]</scope>
    <source>
        <strain evidence="9 10">SCZa-39</strain>
    </source>
</reference>
<feature type="domain" description="Acyl-CoA oxidase/dehydrogenase middle" evidence="7">
    <location>
        <begin position="134"/>
        <end position="216"/>
    </location>
</feature>
<dbReference type="CDD" id="cd00567">
    <property type="entry name" value="ACAD"/>
    <property type="match status" value="1"/>
</dbReference>
<proteinExistence type="inferred from homology"/>
<protein>
    <submittedName>
        <fullName evidence="9">Alkylation response protein AidB-like acyl-CoA dehydrogenase</fullName>
    </submittedName>
</protein>
<dbReference type="PANTHER" id="PTHR43884">
    <property type="entry name" value="ACYL-COA DEHYDROGENASE"/>
    <property type="match status" value="1"/>
</dbReference>
<evidence type="ECO:0000259" key="8">
    <source>
        <dbReference type="Pfam" id="PF02771"/>
    </source>
</evidence>
<dbReference type="InterPro" id="IPR037069">
    <property type="entry name" value="AcylCoA_DH/ox_N_sf"/>
</dbReference>
<evidence type="ECO:0000259" key="6">
    <source>
        <dbReference type="Pfam" id="PF00441"/>
    </source>
</evidence>
<evidence type="ECO:0000256" key="4">
    <source>
        <dbReference type="ARBA" id="ARBA00022827"/>
    </source>
</evidence>
<evidence type="ECO:0000256" key="3">
    <source>
        <dbReference type="ARBA" id="ARBA00022630"/>
    </source>
</evidence>
<feature type="domain" description="Acyl-CoA dehydrogenase/oxidase N-terminal" evidence="8">
    <location>
        <begin position="6"/>
        <end position="120"/>
    </location>
</feature>
<dbReference type="Gene3D" id="2.40.110.10">
    <property type="entry name" value="Butyryl-CoA Dehydrogenase, subunit A, domain 2"/>
    <property type="match status" value="1"/>
</dbReference>
<evidence type="ECO:0000313" key="9">
    <source>
        <dbReference type="EMBL" id="PVX81220.1"/>
    </source>
</evidence>
<organism evidence="9 10">
    <name type="scientific">Paraburkholderia unamae</name>
    <dbReference type="NCBI Taxonomy" id="219649"/>
    <lineage>
        <taxon>Bacteria</taxon>
        <taxon>Pseudomonadati</taxon>
        <taxon>Pseudomonadota</taxon>
        <taxon>Betaproteobacteria</taxon>
        <taxon>Burkholderiales</taxon>
        <taxon>Burkholderiaceae</taxon>
        <taxon>Paraburkholderia</taxon>
    </lineage>
</organism>
<dbReference type="Pfam" id="PF00441">
    <property type="entry name" value="Acyl-CoA_dh_1"/>
    <property type="match status" value="1"/>
</dbReference>
<dbReference type="Pfam" id="PF02771">
    <property type="entry name" value="Acyl-CoA_dh_N"/>
    <property type="match status" value="1"/>
</dbReference>
<evidence type="ECO:0000313" key="10">
    <source>
        <dbReference type="Proteomes" id="UP000245712"/>
    </source>
</evidence>
<keyword evidence="10" id="KW-1185">Reference proteome</keyword>
<keyword evidence="4" id="KW-0274">FAD</keyword>
<dbReference type="RefSeq" id="WP_116612274.1">
    <property type="nucleotide sequence ID" value="NZ_QEOB01000011.1"/>
</dbReference>
<evidence type="ECO:0000256" key="1">
    <source>
        <dbReference type="ARBA" id="ARBA00001974"/>
    </source>
</evidence>
<sequence>MSLLLNEEQRLLRDTAREFLGARSPVSVLRQLRDTHDAQGYVPSLWREVVDMGWTAAVFPEAYGGLEFGYKGLGALFEQTGRTLAALPLMSTVVLGGGLLAEAGSAAQRDTWLPRVIRGETLLALALEERPRHDPATVALAAREENGAWRLDGEKWFVLDGHVAAQFIVAARTSGAPGDRHGVSLFLVDAASAGVTIERTVMIDSRNAARVRFDAVRCGADALIGAIDEGFAPLDAVLDRARIAAAAELLGVIREAFDRTVAYLKERVQFGVPIGSFQALQHRAARLYVEIELLDSCVAAALTALDRPSATREDIALLASLAKARASDVGERALNEAVQMHGGIGVTDELDLGFFFKRARTLQQSFGDGAFHRSRYAALKGF</sequence>
<dbReference type="Proteomes" id="UP000245712">
    <property type="component" value="Unassembled WGS sequence"/>
</dbReference>
<accession>A0ABX5KKN4</accession>
<keyword evidence="5" id="KW-0560">Oxidoreductase</keyword>
<gene>
    <name evidence="9" type="ORF">C7402_111122</name>
</gene>
<dbReference type="SUPFAM" id="SSF56645">
    <property type="entry name" value="Acyl-CoA dehydrogenase NM domain-like"/>
    <property type="match status" value="1"/>
</dbReference>
<dbReference type="Gene3D" id="1.20.140.10">
    <property type="entry name" value="Butyryl-CoA Dehydrogenase, subunit A, domain 3"/>
    <property type="match status" value="1"/>
</dbReference>
<dbReference type="InterPro" id="IPR013786">
    <property type="entry name" value="AcylCoA_DH/ox_N"/>
</dbReference>
<dbReference type="InterPro" id="IPR009075">
    <property type="entry name" value="AcylCo_DH/oxidase_C"/>
</dbReference>
<evidence type="ECO:0000256" key="5">
    <source>
        <dbReference type="ARBA" id="ARBA00023002"/>
    </source>
</evidence>
<dbReference type="EMBL" id="QEOB01000011">
    <property type="protein sequence ID" value="PVX81220.1"/>
    <property type="molecule type" value="Genomic_DNA"/>
</dbReference>